<feature type="compositionally biased region" description="Pro residues" evidence="3">
    <location>
        <begin position="386"/>
        <end position="416"/>
    </location>
</feature>
<feature type="compositionally biased region" description="Basic and acidic residues" evidence="3">
    <location>
        <begin position="312"/>
        <end position="325"/>
    </location>
</feature>
<dbReference type="EMBL" id="CAJPWZ010002684">
    <property type="protein sequence ID" value="CAG2242804.1"/>
    <property type="molecule type" value="Genomic_DNA"/>
</dbReference>
<feature type="domain" description="Wbp11/ELF5/Saf1 N-terminal" evidence="4">
    <location>
        <begin position="12"/>
        <end position="92"/>
    </location>
</feature>
<dbReference type="PANTHER" id="PTHR13361:SF1">
    <property type="entry name" value="WW DOMAIN-BINDING PROTEIN 11"/>
    <property type="match status" value="1"/>
</dbReference>
<feature type="compositionally biased region" description="Pro residues" evidence="3">
    <location>
        <begin position="207"/>
        <end position="216"/>
    </location>
</feature>
<accession>A0A8S3UNR1</accession>
<evidence type="ECO:0000259" key="4">
    <source>
        <dbReference type="Pfam" id="PF09429"/>
    </source>
</evidence>
<dbReference type="Proteomes" id="UP000683360">
    <property type="component" value="Unassembled WGS sequence"/>
</dbReference>
<feature type="region of interest" description="Disordered" evidence="3">
    <location>
        <begin position="1"/>
        <end position="34"/>
    </location>
</feature>
<proteinExistence type="predicted"/>
<protein>
    <submittedName>
        <fullName evidence="5">WBP11</fullName>
    </submittedName>
</protein>
<feature type="compositionally biased region" description="Basic and acidic residues" evidence="3">
    <location>
        <begin position="345"/>
        <end position="370"/>
    </location>
</feature>
<dbReference type="GO" id="GO:0005681">
    <property type="term" value="C:spliceosomal complex"/>
    <property type="evidence" value="ECO:0007669"/>
    <property type="project" value="TreeGrafter"/>
</dbReference>
<reference evidence="5" key="1">
    <citation type="submission" date="2021-03" db="EMBL/GenBank/DDBJ databases">
        <authorList>
            <person name="Bekaert M."/>
        </authorList>
    </citation>
    <scope>NUCLEOTIDE SEQUENCE</scope>
</reference>
<comment type="subcellular location">
    <subcellularLocation>
        <location evidence="1">Nucleus</location>
    </subcellularLocation>
</comment>
<keyword evidence="2" id="KW-0539">Nucleus</keyword>
<dbReference type="InterPro" id="IPR019007">
    <property type="entry name" value="Wbp11/ELF5/Saf1_N"/>
</dbReference>
<keyword evidence="6" id="KW-1185">Reference proteome</keyword>
<name>A0A8S3UNR1_MYTED</name>
<feature type="region of interest" description="Disordered" evidence="3">
    <location>
        <begin position="201"/>
        <end position="529"/>
    </location>
</feature>
<dbReference type="PANTHER" id="PTHR13361">
    <property type="entry name" value="WW DOMAIN-BINDING PROTEIN 11"/>
    <property type="match status" value="1"/>
</dbReference>
<evidence type="ECO:0000256" key="2">
    <source>
        <dbReference type="ARBA" id="ARBA00023242"/>
    </source>
</evidence>
<feature type="compositionally biased region" description="Polar residues" evidence="3">
    <location>
        <begin position="494"/>
        <end position="506"/>
    </location>
</feature>
<feature type="compositionally biased region" description="Pro residues" evidence="3">
    <location>
        <begin position="477"/>
        <end position="488"/>
    </location>
</feature>
<evidence type="ECO:0000256" key="1">
    <source>
        <dbReference type="ARBA" id="ARBA00004123"/>
    </source>
</evidence>
<dbReference type="Pfam" id="PF09429">
    <property type="entry name" value="Wbp11"/>
    <property type="match status" value="1"/>
</dbReference>
<comment type="caution">
    <text evidence="5">The sequence shown here is derived from an EMBL/GenBank/DDBJ whole genome shotgun (WGS) entry which is preliminary data.</text>
</comment>
<feature type="compositionally biased region" description="Low complexity" evidence="3">
    <location>
        <begin position="417"/>
        <end position="428"/>
    </location>
</feature>
<dbReference type="GO" id="GO:0006396">
    <property type="term" value="P:RNA processing"/>
    <property type="evidence" value="ECO:0007669"/>
    <property type="project" value="InterPro"/>
</dbReference>
<evidence type="ECO:0000313" key="6">
    <source>
        <dbReference type="Proteomes" id="UP000683360"/>
    </source>
</evidence>
<dbReference type="OrthoDB" id="10067323at2759"/>
<dbReference type="AlphaFoldDB" id="A0A8S3UNR1"/>
<feature type="compositionally biased region" description="Acidic residues" evidence="3">
    <location>
        <begin position="249"/>
        <end position="261"/>
    </location>
</feature>
<gene>
    <name evidence="5" type="ORF">MEDL_54956</name>
</gene>
<sequence>MGRRSINTTKSGKYMNPTDQARKEARKRELKKNKKQRMLVRQAVLKGKDPLQLLTEMEIIDKMEYNPVEAPLLNEKVLKDKRRKLKETFQRVVRLYEKENMDYSKELKKAEYDYEKKRLKLQLYFEQVKNAERVQLDQIPLPDIPQQLTIPSMIPLPFIPSMIPLPNEIPLPSLDKLPHGILKKSSGFSEISMMDVDHEALRKRKPPGPPPGPPPQLSDSEDEEYDPEKGIEENIGTVDLDIEHPHDSPDEDDHDHDDEELLGSKSRKIRFVDDDTRDPDEEEKDTRLKFKAPKGVTALQAKMLQMAGQQIPDKKKEAERRRDSSESSSDSDSDEEDRRRRRRRRDDERERDREKRRRDDEDKKKARDSLPDGPPGEDEKQAQPRLMPPGPPPGAPPGAPPGLPPGLPPGPPPGAPPMMFRPMRGPMPRMLPPGPPPGRPAGLPPGPPPGLPPNVRMPPRMPLGPPGLPPHRMLRPPGAPPGMPPLRLAPPGTQPLQNPNVISAQPSIMKPPQISSEEEKKGTATIEAKPQIKNVGGDVTRFTPVALKIKRDPRDAKGRVIKKAKEEEKRISGIAPKSAPVVAATHTKTKDDAYDQFMREMEDLI</sequence>
<feature type="compositionally biased region" description="Pro residues" evidence="3">
    <location>
        <begin position="429"/>
        <end position="469"/>
    </location>
</feature>
<evidence type="ECO:0000256" key="3">
    <source>
        <dbReference type="SAM" id="MobiDB-lite"/>
    </source>
</evidence>
<evidence type="ECO:0000313" key="5">
    <source>
        <dbReference type="EMBL" id="CAG2242804.1"/>
    </source>
</evidence>
<feature type="compositionally biased region" description="Polar residues" evidence="3">
    <location>
        <begin position="1"/>
        <end position="11"/>
    </location>
</feature>
<organism evidence="5 6">
    <name type="scientific">Mytilus edulis</name>
    <name type="common">Blue mussel</name>
    <dbReference type="NCBI Taxonomy" id="6550"/>
    <lineage>
        <taxon>Eukaryota</taxon>
        <taxon>Metazoa</taxon>
        <taxon>Spiralia</taxon>
        <taxon>Lophotrochozoa</taxon>
        <taxon>Mollusca</taxon>
        <taxon>Bivalvia</taxon>
        <taxon>Autobranchia</taxon>
        <taxon>Pteriomorphia</taxon>
        <taxon>Mytilida</taxon>
        <taxon>Mytiloidea</taxon>
        <taxon>Mytilidae</taxon>
        <taxon>Mytilinae</taxon>
        <taxon>Mytilus</taxon>
    </lineage>
</organism>